<dbReference type="Gene3D" id="1.20.120.450">
    <property type="entry name" value="dinb family like domain"/>
    <property type="match status" value="1"/>
</dbReference>
<keyword evidence="2" id="KW-1185">Reference proteome</keyword>
<organism evidence="1 2">
    <name type="scientific">Ruania alkalisoli</name>
    <dbReference type="NCBI Taxonomy" id="2779775"/>
    <lineage>
        <taxon>Bacteria</taxon>
        <taxon>Bacillati</taxon>
        <taxon>Actinomycetota</taxon>
        <taxon>Actinomycetes</taxon>
        <taxon>Micrococcales</taxon>
        <taxon>Ruaniaceae</taxon>
        <taxon>Ruania</taxon>
    </lineage>
</organism>
<dbReference type="SUPFAM" id="SSF109854">
    <property type="entry name" value="DinB/YfiT-like putative metalloenzymes"/>
    <property type="match status" value="1"/>
</dbReference>
<dbReference type="Proteomes" id="UP000593758">
    <property type="component" value="Chromosome"/>
</dbReference>
<dbReference type="RefSeq" id="WP_193499070.1">
    <property type="nucleotide sequence ID" value="NZ_CP063169.1"/>
</dbReference>
<dbReference type="InterPro" id="IPR034660">
    <property type="entry name" value="DinB/YfiT-like"/>
</dbReference>
<gene>
    <name evidence="1" type="ORF">IM660_09530</name>
</gene>
<dbReference type="InterPro" id="IPR007061">
    <property type="entry name" value="MST-like"/>
</dbReference>
<evidence type="ECO:0000313" key="1">
    <source>
        <dbReference type="EMBL" id="QOR72433.1"/>
    </source>
</evidence>
<reference evidence="1 2" key="1">
    <citation type="submission" date="2020-10" db="EMBL/GenBank/DDBJ databases">
        <title>Haloactinobacterium sp. RN3S43, a bacterium isolated from saline soil.</title>
        <authorList>
            <person name="Sun J.-Q."/>
        </authorList>
    </citation>
    <scope>NUCLEOTIDE SEQUENCE [LARGE SCALE GENOMIC DNA]</scope>
    <source>
        <strain evidence="1 2">RN3S43</strain>
    </source>
</reference>
<dbReference type="EMBL" id="CP063169">
    <property type="protein sequence ID" value="QOR72433.1"/>
    <property type="molecule type" value="Genomic_DNA"/>
</dbReference>
<dbReference type="KEGG" id="halt:IM660_09530"/>
<proteinExistence type="predicted"/>
<protein>
    <submittedName>
        <fullName evidence="1">DinB family protein</fullName>
    </submittedName>
</protein>
<sequence length="204" mass="22688">MTPHAALHRYLQSHREALLWKLDGLDERQVRWPMTPTGTNLLGLVKHMAGVEQTYFGTVFGREHPIPTPWLDDDAEPNADMWATSAESRESIVTLYRSVWTFADDTIGSLPLDAPGRVPWWGDRADVTLAQILVHVSCELARHTGHADIVRELLDGTAGLRPQALNLPDAGDTWWIDYREKLRTVAEAAGHPTHYSKGAGSPAP</sequence>
<dbReference type="AlphaFoldDB" id="A0A7M1T0L6"/>
<name>A0A7M1T0L6_9MICO</name>
<evidence type="ECO:0000313" key="2">
    <source>
        <dbReference type="Proteomes" id="UP000593758"/>
    </source>
</evidence>
<dbReference type="Pfam" id="PF04978">
    <property type="entry name" value="MST"/>
    <property type="match status" value="1"/>
</dbReference>
<accession>A0A7M1T0L6</accession>